<feature type="region of interest" description="Disordered" evidence="1">
    <location>
        <begin position="1"/>
        <end position="28"/>
    </location>
</feature>
<evidence type="ECO:0000313" key="4">
    <source>
        <dbReference type="Proteomes" id="UP001054902"/>
    </source>
</evidence>
<evidence type="ECO:0000259" key="2">
    <source>
        <dbReference type="Pfam" id="PF07727"/>
    </source>
</evidence>
<organism evidence="3 4">
    <name type="scientific">Chaetoceros tenuissimus</name>
    <dbReference type="NCBI Taxonomy" id="426638"/>
    <lineage>
        <taxon>Eukaryota</taxon>
        <taxon>Sar</taxon>
        <taxon>Stramenopiles</taxon>
        <taxon>Ochrophyta</taxon>
        <taxon>Bacillariophyta</taxon>
        <taxon>Coscinodiscophyceae</taxon>
        <taxon>Chaetocerotophycidae</taxon>
        <taxon>Chaetocerotales</taxon>
        <taxon>Chaetocerotaceae</taxon>
        <taxon>Chaetoceros</taxon>
    </lineage>
</organism>
<feature type="region of interest" description="Disordered" evidence="1">
    <location>
        <begin position="296"/>
        <end position="320"/>
    </location>
</feature>
<dbReference type="Proteomes" id="UP001054902">
    <property type="component" value="Unassembled WGS sequence"/>
</dbReference>
<feature type="domain" description="Reverse transcriptase Ty1/copia-type" evidence="2">
    <location>
        <begin position="548"/>
        <end position="668"/>
    </location>
</feature>
<evidence type="ECO:0000256" key="1">
    <source>
        <dbReference type="SAM" id="MobiDB-lite"/>
    </source>
</evidence>
<evidence type="ECO:0000313" key="3">
    <source>
        <dbReference type="EMBL" id="GFH50499.1"/>
    </source>
</evidence>
<comment type="caution">
    <text evidence="3">The sequence shown here is derived from an EMBL/GenBank/DDBJ whole genome shotgun (WGS) entry which is preliminary data.</text>
</comment>
<dbReference type="Pfam" id="PF07727">
    <property type="entry name" value="RVT_2"/>
    <property type="match status" value="1"/>
</dbReference>
<reference evidence="3 4" key="1">
    <citation type="journal article" date="2021" name="Sci. Rep.">
        <title>The genome of the diatom Chaetoceros tenuissimus carries an ancient integrated fragment of an extant virus.</title>
        <authorList>
            <person name="Hongo Y."/>
            <person name="Kimura K."/>
            <person name="Takaki Y."/>
            <person name="Yoshida Y."/>
            <person name="Baba S."/>
            <person name="Kobayashi G."/>
            <person name="Nagasaki K."/>
            <person name="Hano T."/>
            <person name="Tomaru Y."/>
        </authorList>
    </citation>
    <scope>NUCLEOTIDE SEQUENCE [LARGE SCALE GENOMIC DNA]</scope>
    <source>
        <strain evidence="3 4">NIES-3715</strain>
    </source>
</reference>
<keyword evidence="4" id="KW-1185">Reference proteome</keyword>
<feature type="compositionally biased region" description="Basic and acidic residues" evidence="1">
    <location>
        <begin position="10"/>
        <end position="22"/>
    </location>
</feature>
<proteinExistence type="predicted"/>
<dbReference type="EMBL" id="BLLK01000040">
    <property type="protein sequence ID" value="GFH50499.1"/>
    <property type="molecule type" value="Genomic_DNA"/>
</dbReference>
<protein>
    <submittedName>
        <fullName evidence="3">Pol protein</fullName>
    </submittedName>
</protein>
<accession>A0AAD3CRI2</accession>
<name>A0AAD3CRI2_9STRA</name>
<sequence length="678" mass="74887">MTASIFEMTQEDRQDYEPRFENEDSGDEDSIELGCIATFLTEKSEQEQCDAADSLFKAIKDKGLEDLFALNGRDSRELRMAALVSMPNSGTVRLVYGLEIGYDSLINKTSTAKKLLVMLGEGSHATAAPSGLILDPKVVKMQTKVKAVSEKSFMDKQVDVLSAGIQQNQADSEVDMMMVAPVPAYLAIDAVEKAIPAGKVLERLVQAYLAIDAVEKAIPAGKVLERLGDHHEKDKDYMQHLKDFLLAALVLHNKQSPKNELEQSTFFDCVGDNHLALWSKRHFSALIPPPVPATPVPQVQVQQQAPAPQAAPQAAFQATTSASTSTNTKLKWSDCKIKYLLRLCAKEPSPVRATNWSMLPTLLKEVAEESDSHQQLSIIREQLKDNKVYQVDTANNPDLLDYIRKMQFAGLSSMAAIREAIESASHVTVQDNERLASKAIPTTPGDFQDFVDMLKKFANTLLALFGANCTLYDNIKDLITGIEAINQGAHPMVFTHNNKATILWLTFLQTRQFTNDPSKSVKAFEIKLQEITNKRDKTDAPASITYLSVVSRDSVRICLMAASLNGLDVFACDIGNAYLNANCRKKLWTLAGPEFGSEKGSVMIIARALYGLKSSGAAWRAKLAEIGYFPSQADPDVWMKAANKEDGTPYYKYMLVYVDDILHIAKDPKVDMAILFIG</sequence>
<dbReference type="InterPro" id="IPR013103">
    <property type="entry name" value="RVT_2"/>
</dbReference>
<dbReference type="AlphaFoldDB" id="A0AAD3CRI2"/>
<gene>
    <name evidence="3" type="ORF">CTEN210_06975</name>
</gene>